<evidence type="ECO:0000256" key="1">
    <source>
        <dbReference type="PROSITE-ProRule" id="PRU00047"/>
    </source>
</evidence>
<gene>
    <name evidence="4" type="ORF">PIB30_037464</name>
</gene>
<protein>
    <recommendedName>
        <fullName evidence="3">CCHC-type domain-containing protein</fullName>
    </recommendedName>
</protein>
<evidence type="ECO:0000259" key="3">
    <source>
        <dbReference type="PROSITE" id="PS50158"/>
    </source>
</evidence>
<feature type="region of interest" description="Disordered" evidence="2">
    <location>
        <begin position="38"/>
        <end position="135"/>
    </location>
</feature>
<keyword evidence="5" id="KW-1185">Reference proteome</keyword>
<feature type="domain" description="CCHC-type" evidence="3">
    <location>
        <begin position="83"/>
        <end position="100"/>
    </location>
</feature>
<organism evidence="4 5">
    <name type="scientific">Stylosanthes scabra</name>
    <dbReference type="NCBI Taxonomy" id="79078"/>
    <lineage>
        <taxon>Eukaryota</taxon>
        <taxon>Viridiplantae</taxon>
        <taxon>Streptophyta</taxon>
        <taxon>Embryophyta</taxon>
        <taxon>Tracheophyta</taxon>
        <taxon>Spermatophyta</taxon>
        <taxon>Magnoliopsida</taxon>
        <taxon>eudicotyledons</taxon>
        <taxon>Gunneridae</taxon>
        <taxon>Pentapetalae</taxon>
        <taxon>rosids</taxon>
        <taxon>fabids</taxon>
        <taxon>Fabales</taxon>
        <taxon>Fabaceae</taxon>
        <taxon>Papilionoideae</taxon>
        <taxon>50 kb inversion clade</taxon>
        <taxon>dalbergioids sensu lato</taxon>
        <taxon>Dalbergieae</taxon>
        <taxon>Pterocarpus clade</taxon>
        <taxon>Stylosanthes</taxon>
    </lineage>
</organism>
<dbReference type="Proteomes" id="UP001341840">
    <property type="component" value="Unassembled WGS sequence"/>
</dbReference>
<dbReference type="PROSITE" id="PS50158">
    <property type="entry name" value="ZF_CCHC"/>
    <property type="match status" value="1"/>
</dbReference>
<keyword evidence="1" id="KW-0479">Metal-binding</keyword>
<comment type="caution">
    <text evidence="4">The sequence shown here is derived from an EMBL/GenBank/DDBJ whole genome shotgun (WGS) entry which is preliminary data.</text>
</comment>
<dbReference type="Gene3D" id="4.10.60.10">
    <property type="entry name" value="Zinc finger, CCHC-type"/>
    <property type="match status" value="1"/>
</dbReference>
<feature type="compositionally biased region" description="Basic and acidic residues" evidence="2">
    <location>
        <begin position="98"/>
        <end position="114"/>
    </location>
</feature>
<evidence type="ECO:0000313" key="5">
    <source>
        <dbReference type="Proteomes" id="UP001341840"/>
    </source>
</evidence>
<dbReference type="SUPFAM" id="SSF57756">
    <property type="entry name" value="Retrovirus zinc finger-like domains"/>
    <property type="match status" value="1"/>
</dbReference>
<feature type="compositionally biased region" description="Basic residues" evidence="2">
    <location>
        <begin position="79"/>
        <end position="97"/>
    </location>
</feature>
<keyword evidence="1" id="KW-0862">Zinc</keyword>
<dbReference type="InterPro" id="IPR036875">
    <property type="entry name" value="Znf_CCHC_sf"/>
</dbReference>
<sequence length="168" mass="18629">MLRHGALNSATQSLVLLGASNDDLYKAAMNEIKSLRSTLEGASGRADRADRPEGPREEEDVKDPVVVKTKGAPRSRSVGGRKRKCTRCKKTGHTKRRCTQEKMAARQEEDKESSASKGEPFLGTQQSRTTDKGIAMKSISDRSCEVLQLLKALQMRLLRKRVSSENEK</sequence>
<proteinExistence type="predicted"/>
<reference evidence="4 5" key="1">
    <citation type="journal article" date="2023" name="Plants (Basel)">
        <title>Bridging the Gap: Combining Genomics and Transcriptomics Approaches to Understand Stylosanthes scabra, an Orphan Legume from the Brazilian Caatinga.</title>
        <authorList>
            <person name="Ferreira-Neto J.R.C."/>
            <person name="da Silva M.D."/>
            <person name="Binneck E."/>
            <person name="de Melo N.F."/>
            <person name="da Silva R.H."/>
            <person name="de Melo A.L.T.M."/>
            <person name="Pandolfi V."/>
            <person name="Bustamante F.O."/>
            <person name="Brasileiro-Vidal A.C."/>
            <person name="Benko-Iseppon A.M."/>
        </authorList>
    </citation>
    <scope>NUCLEOTIDE SEQUENCE [LARGE SCALE GENOMIC DNA]</scope>
    <source>
        <tissue evidence="4">Leaves</tissue>
    </source>
</reference>
<name>A0ABU6UD29_9FABA</name>
<dbReference type="EMBL" id="JASCZI010121017">
    <property type="protein sequence ID" value="MED6158916.1"/>
    <property type="molecule type" value="Genomic_DNA"/>
</dbReference>
<evidence type="ECO:0000256" key="2">
    <source>
        <dbReference type="SAM" id="MobiDB-lite"/>
    </source>
</evidence>
<dbReference type="InterPro" id="IPR001878">
    <property type="entry name" value="Znf_CCHC"/>
</dbReference>
<evidence type="ECO:0000313" key="4">
    <source>
        <dbReference type="EMBL" id="MED6158916.1"/>
    </source>
</evidence>
<feature type="compositionally biased region" description="Basic and acidic residues" evidence="2">
    <location>
        <begin position="45"/>
        <end position="55"/>
    </location>
</feature>
<keyword evidence="1" id="KW-0863">Zinc-finger</keyword>
<accession>A0ABU6UD29</accession>